<dbReference type="Gene3D" id="1.10.238.10">
    <property type="entry name" value="EF-hand"/>
    <property type="match status" value="2"/>
</dbReference>
<dbReference type="InterPro" id="IPR052266">
    <property type="entry name" value="Miro-EF-hand_domain"/>
</dbReference>
<reference evidence="8" key="2">
    <citation type="submission" date="2025-09" db="UniProtKB">
        <authorList>
            <consortium name="Ensembl"/>
        </authorList>
    </citation>
    <scope>IDENTIFICATION</scope>
</reference>
<keyword evidence="5" id="KW-0472">Membrane</keyword>
<dbReference type="SUPFAM" id="SSF52540">
    <property type="entry name" value="P-loop containing nucleoside triphosphate hydrolases"/>
    <property type="match status" value="2"/>
</dbReference>
<evidence type="ECO:0000256" key="3">
    <source>
        <dbReference type="ARBA" id="ARBA00022737"/>
    </source>
</evidence>
<proteinExistence type="predicted"/>
<dbReference type="Proteomes" id="UP000694388">
    <property type="component" value="Unplaced"/>
</dbReference>
<dbReference type="InterPro" id="IPR013566">
    <property type="entry name" value="EF_hand_assoc_1"/>
</dbReference>
<dbReference type="PRINTS" id="PR00449">
    <property type="entry name" value="RASTRNSFRMNG"/>
</dbReference>
<dbReference type="InterPro" id="IPR011992">
    <property type="entry name" value="EF-hand-dom_pair"/>
</dbReference>
<dbReference type="GO" id="GO:0005739">
    <property type="term" value="C:mitochondrion"/>
    <property type="evidence" value="ECO:0007669"/>
    <property type="project" value="Ensembl"/>
</dbReference>
<dbReference type="InterPro" id="IPR027417">
    <property type="entry name" value="P-loop_NTPase"/>
</dbReference>
<organism evidence="8 9">
    <name type="scientific">Eptatretus burgeri</name>
    <name type="common">Inshore hagfish</name>
    <dbReference type="NCBI Taxonomy" id="7764"/>
    <lineage>
        <taxon>Eukaryota</taxon>
        <taxon>Metazoa</taxon>
        <taxon>Chordata</taxon>
        <taxon>Craniata</taxon>
        <taxon>Vertebrata</taxon>
        <taxon>Cyclostomata</taxon>
        <taxon>Myxini</taxon>
        <taxon>Myxiniformes</taxon>
        <taxon>Myxinidae</taxon>
        <taxon>Eptatretinae</taxon>
        <taxon>Eptatretus</taxon>
    </lineage>
</organism>
<keyword evidence="3" id="KW-0677">Repeat</keyword>
<dbReference type="Ensembl" id="ENSEBUT00000000679.1">
    <property type="protein sequence ID" value="ENSEBUP00000000384.1"/>
    <property type="gene ID" value="ENSEBUG00000000454.1"/>
</dbReference>
<dbReference type="Pfam" id="PF08355">
    <property type="entry name" value="EF_assoc_1"/>
    <property type="match status" value="1"/>
</dbReference>
<dbReference type="GO" id="GO:0016020">
    <property type="term" value="C:membrane"/>
    <property type="evidence" value="ECO:0007669"/>
    <property type="project" value="UniProtKB-SubCell"/>
</dbReference>
<name>A0A8C4N0M7_EPTBU</name>
<dbReference type="Gene3D" id="3.40.50.300">
    <property type="entry name" value="P-loop containing nucleotide triphosphate hydrolases"/>
    <property type="match status" value="2"/>
</dbReference>
<dbReference type="SUPFAM" id="SSF47473">
    <property type="entry name" value="EF-hand"/>
    <property type="match status" value="1"/>
</dbReference>
<evidence type="ECO:0000256" key="1">
    <source>
        <dbReference type="ARBA" id="ARBA00004370"/>
    </source>
</evidence>
<comment type="catalytic activity">
    <reaction evidence="6">
        <text>GTP + H2O = GDP + phosphate + H(+)</text>
        <dbReference type="Rhea" id="RHEA:19669"/>
        <dbReference type="ChEBI" id="CHEBI:15377"/>
        <dbReference type="ChEBI" id="CHEBI:15378"/>
        <dbReference type="ChEBI" id="CHEBI:37565"/>
        <dbReference type="ChEBI" id="CHEBI:43474"/>
        <dbReference type="ChEBI" id="CHEBI:58189"/>
    </reaction>
    <physiologicalReaction direction="left-to-right" evidence="6">
        <dbReference type="Rhea" id="RHEA:19670"/>
    </physiologicalReaction>
</comment>
<reference evidence="8" key="1">
    <citation type="submission" date="2025-08" db="UniProtKB">
        <authorList>
            <consortium name="Ensembl"/>
        </authorList>
    </citation>
    <scope>IDENTIFICATION</scope>
</reference>
<keyword evidence="9" id="KW-1185">Reference proteome</keyword>
<evidence type="ECO:0000256" key="4">
    <source>
        <dbReference type="ARBA" id="ARBA00022837"/>
    </source>
</evidence>
<dbReference type="GeneTree" id="ENSGT00940000158109"/>
<dbReference type="InterPro" id="IPR018247">
    <property type="entry name" value="EF_Hand_1_Ca_BS"/>
</dbReference>
<evidence type="ECO:0000256" key="6">
    <source>
        <dbReference type="ARBA" id="ARBA00049117"/>
    </source>
</evidence>
<dbReference type="Pfam" id="PF08356">
    <property type="entry name" value="EF_assoc_2"/>
    <property type="match status" value="1"/>
</dbReference>
<dbReference type="PROSITE" id="PS50222">
    <property type="entry name" value="EF_HAND_2"/>
    <property type="match status" value="1"/>
</dbReference>
<dbReference type="OMA" id="ARNTFHP"/>
<accession>A0A8C4N0M7</accession>
<dbReference type="PANTHER" id="PTHR46819:SF1">
    <property type="entry name" value="EF-HAND CALCIUM-BINDING DOMAIN-CONTAINING PROTEIN 7"/>
    <property type="match status" value="1"/>
</dbReference>
<keyword evidence="4" id="KW-0106">Calcium</keyword>
<sequence length="517" mass="58224">DESEAQGTLSSFCNLQVPACAEEVTIPAEVTLEKVPTHIVDYSEVEQTEEDLKEELHRVRFCAVIRLLVLPLVPIILVANKSDVLDHSSMDIILPLMNQFSNIEVCIECSAKTMKNISEVFHYAQKAVLHPTSPLFTFKDKERLCFNTPLVPKAVDEVKKIVQQNTINGILNKGLTLQGFIYLHTLFAQRGRHETTWTVLRRFGYDDDLELNEAFIPSGCTTELSQSAYLFLRRIFNKHDQDNDKALNTLELQDIFSVFPCPPWDPKCHSMMHTTDNGWITQQGFMAQWTLMAYLDPNRCLKHLMFLGYPLLMEQELSTAIIVTRDKKIDLQKHHSQRNVFMCRVVGCRGAGKSCFLQTFLGRNNSVSRFASKIRRLQVKIHHVLCSCNVCSTLHESEQPNPAEGPCDVACLLYDVNNAQSFRHCANAHKILKRDGVPCHVVACKSDLPELRQDYWSSPAKFCRDHGLPPPVPFSCVCAEASARDVFIQLATSAAYPVVKKGPFQGTSNGLATAAVL</sequence>
<comment type="subcellular location">
    <subcellularLocation>
        <location evidence="1">Membrane</location>
    </subcellularLocation>
</comment>
<evidence type="ECO:0000313" key="9">
    <source>
        <dbReference type="Proteomes" id="UP000694388"/>
    </source>
</evidence>
<dbReference type="AlphaFoldDB" id="A0A8C4N0M7"/>
<dbReference type="PANTHER" id="PTHR46819">
    <property type="entry name" value="EF-HAND CALCIUM-BINDING DOMAIN-CONTAINING PROTEIN 7"/>
    <property type="match status" value="1"/>
</dbReference>
<evidence type="ECO:0000259" key="7">
    <source>
        <dbReference type="PROSITE" id="PS50222"/>
    </source>
</evidence>
<dbReference type="InterPro" id="IPR013567">
    <property type="entry name" value="EF_hand_assoc_2"/>
</dbReference>
<evidence type="ECO:0000256" key="2">
    <source>
        <dbReference type="ARBA" id="ARBA00022723"/>
    </source>
</evidence>
<dbReference type="PROSITE" id="PS00018">
    <property type="entry name" value="EF_HAND_1"/>
    <property type="match status" value="1"/>
</dbReference>
<dbReference type="InterPro" id="IPR002048">
    <property type="entry name" value="EF_hand_dom"/>
</dbReference>
<evidence type="ECO:0000313" key="8">
    <source>
        <dbReference type="Ensembl" id="ENSEBUP00000000384.1"/>
    </source>
</evidence>
<dbReference type="GO" id="GO:0005509">
    <property type="term" value="F:calcium ion binding"/>
    <property type="evidence" value="ECO:0007669"/>
    <property type="project" value="InterPro"/>
</dbReference>
<evidence type="ECO:0000256" key="5">
    <source>
        <dbReference type="ARBA" id="ARBA00023136"/>
    </source>
</evidence>
<protein>
    <submittedName>
        <fullName evidence="8">Ras homolog family member T2</fullName>
    </submittedName>
</protein>
<feature type="domain" description="EF-hand" evidence="7">
    <location>
        <begin position="227"/>
        <end position="262"/>
    </location>
</feature>
<keyword evidence="2" id="KW-0479">Metal-binding</keyword>